<feature type="region of interest" description="Disordered" evidence="1">
    <location>
        <begin position="1"/>
        <end position="29"/>
    </location>
</feature>
<feature type="transmembrane region" description="Helical" evidence="2">
    <location>
        <begin position="154"/>
        <end position="177"/>
    </location>
</feature>
<comment type="caution">
    <text evidence="3">The sequence shown here is derived from an EMBL/GenBank/DDBJ whole genome shotgun (WGS) entry which is preliminary data.</text>
</comment>
<feature type="compositionally biased region" description="Basic and acidic residues" evidence="1">
    <location>
        <begin position="220"/>
        <end position="240"/>
    </location>
</feature>
<dbReference type="Proteomes" id="UP000481153">
    <property type="component" value="Unassembled WGS sequence"/>
</dbReference>
<keyword evidence="4" id="KW-1185">Reference proteome</keyword>
<feature type="compositionally biased region" description="Acidic residues" evidence="1">
    <location>
        <begin position="1"/>
        <end position="10"/>
    </location>
</feature>
<protein>
    <submittedName>
        <fullName evidence="3">Uncharacterized protein</fullName>
    </submittedName>
</protein>
<dbReference type="VEuPathDB" id="FungiDB:AeMF1_020073"/>
<organism evidence="3 4">
    <name type="scientific">Aphanomyces euteiches</name>
    <dbReference type="NCBI Taxonomy" id="100861"/>
    <lineage>
        <taxon>Eukaryota</taxon>
        <taxon>Sar</taxon>
        <taxon>Stramenopiles</taxon>
        <taxon>Oomycota</taxon>
        <taxon>Saprolegniomycetes</taxon>
        <taxon>Saprolegniales</taxon>
        <taxon>Verrucalvaceae</taxon>
        <taxon>Aphanomyces</taxon>
    </lineage>
</organism>
<dbReference type="AlphaFoldDB" id="A0A6G0X947"/>
<feature type="transmembrane region" description="Helical" evidence="2">
    <location>
        <begin position="82"/>
        <end position="103"/>
    </location>
</feature>
<reference evidence="3 4" key="1">
    <citation type="submission" date="2019-07" db="EMBL/GenBank/DDBJ databases">
        <title>Genomics analysis of Aphanomyces spp. identifies a new class of oomycete effector associated with host adaptation.</title>
        <authorList>
            <person name="Gaulin E."/>
        </authorList>
    </citation>
    <scope>NUCLEOTIDE SEQUENCE [LARGE SCALE GENOMIC DNA]</scope>
    <source>
        <strain evidence="3 4">ATCC 201684</strain>
    </source>
</reference>
<dbReference type="EMBL" id="VJMJ01000089">
    <property type="protein sequence ID" value="KAF0736529.1"/>
    <property type="molecule type" value="Genomic_DNA"/>
</dbReference>
<sequence length="298" mass="33525">MYILDDEEADEVKPKKKTKKLTPEEEKLEKAKADADEKNMYWAPILLLFPLGPVCVALTTVVFGGVIINASPDSCNAHLKTFMQGAVGLSYILILFYAYCWIGPRPIKKLKTLRIFYAIYGIICILWWGVYGSLQAATATSSGLNSCLQTAPALFVFSQYQVTMFWLLFVFFLCFAIKEMRMHWLASDHVKLEKQKAADEVKRKKIEEEEKAQAAAAEAARIENEKRAAEEKANAERDRLYQNNDEDTEENPAIDPASDGHFDAKEGVEDADGDEDDEEEEEDEDAVGEGEDETPQDG</sequence>
<evidence type="ECO:0000256" key="1">
    <source>
        <dbReference type="SAM" id="MobiDB-lite"/>
    </source>
</evidence>
<keyword evidence="2" id="KW-0472">Membrane</keyword>
<feature type="transmembrane region" description="Helical" evidence="2">
    <location>
        <begin position="115"/>
        <end position="134"/>
    </location>
</feature>
<feature type="compositionally biased region" description="Acidic residues" evidence="1">
    <location>
        <begin position="269"/>
        <end position="298"/>
    </location>
</feature>
<keyword evidence="2" id="KW-1133">Transmembrane helix</keyword>
<evidence type="ECO:0000256" key="2">
    <source>
        <dbReference type="SAM" id="Phobius"/>
    </source>
</evidence>
<evidence type="ECO:0000313" key="3">
    <source>
        <dbReference type="EMBL" id="KAF0736529.1"/>
    </source>
</evidence>
<name>A0A6G0X947_9STRA</name>
<feature type="compositionally biased region" description="Basic and acidic residues" evidence="1">
    <location>
        <begin position="258"/>
        <end position="268"/>
    </location>
</feature>
<feature type="transmembrane region" description="Helical" evidence="2">
    <location>
        <begin position="45"/>
        <end position="70"/>
    </location>
</feature>
<evidence type="ECO:0000313" key="4">
    <source>
        <dbReference type="Proteomes" id="UP000481153"/>
    </source>
</evidence>
<proteinExistence type="predicted"/>
<gene>
    <name evidence="3" type="ORF">Ae201684_007539</name>
</gene>
<accession>A0A6G0X947</accession>
<feature type="region of interest" description="Disordered" evidence="1">
    <location>
        <begin position="217"/>
        <end position="298"/>
    </location>
</feature>
<keyword evidence="2" id="KW-0812">Transmembrane</keyword>